<sequence>MKKLEIILRKSLIGRTPNQLKNVQCLGLKKINQIVIKEDSPNIRGILKKINHLISVKEIIEKESN</sequence>
<gene>
    <name evidence="7" type="primary">rpmD</name>
    <name evidence="7" type="ORF">LFWB_2250</name>
</gene>
<evidence type="ECO:0000256" key="4">
    <source>
        <dbReference type="ARBA" id="ARBA00023274"/>
    </source>
</evidence>
<dbReference type="PIRSF" id="PIRSF002211">
    <property type="entry name" value="Ribosomal_L30_bac-type"/>
    <property type="match status" value="1"/>
</dbReference>
<keyword evidence="3 7" id="KW-0689">Ribosomal protein</keyword>
<dbReference type="HAMAP" id="MF_01371_B">
    <property type="entry name" value="Ribosomal_uL30_B"/>
    <property type="match status" value="1"/>
</dbReference>
<keyword evidence="4" id="KW-0687">Ribonucleoprotein</keyword>
<name>A0A975ILW4_LOWBP</name>
<dbReference type="Proteomes" id="UP000672038">
    <property type="component" value="Chromosome"/>
</dbReference>
<dbReference type="GO" id="GO:0022625">
    <property type="term" value="C:cytosolic large ribosomal subunit"/>
    <property type="evidence" value="ECO:0007669"/>
    <property type="project" value="TreeGrafter"/>
</dbReference>
<dbReference type="InterPro" id="IPR005996">
    <property type="entry name" value="Ribosomal_uL30_bac-type"/>
</dbReference>
<dbReference type="GO" id="GO:0006412">
    <property type="term" value="P:translation"/>
    <property type="evidence" value="ECO:0007669"/>
    <property type="project" value="InterPro"/>
</dbReference>
<protein>
    <recommendedName>
        <fullName evidence="5">50S ribosomal protein L30</fullName>
    </recommendedName>
</protein>
<evidence type="ECO:0000256" key="2">
    <source>
        <dbReference type="ARBA" id="ARBA00011838"/>
    </source>
</evidence>
<dbReference type="SUPFAM" id="SSF55129">
    <property type="entry name" value="Ribosomal protein L30p/L7e"/>
    <property type="match status" value="1"/>
</dbReference>
<comment type="similarity">
    <text evidence="1">Belongs to the universal ribosomal protein uL30 family.</text>
</comment>
<dbReference type="EMBL" id="CP054393">
    <property type="protein sequence ID" value="QTX02795.1"/>
    <property type="molecule type" value="Genomic_DNA"/>
</dbReference>
<dbReference type="AlphaFoldDB" id="A0A975ILW4"/>
<organism evidence="7 8">
    <name type="scientific">Loofah witches'-broom phytoplasma</name>
    <dbReference type="NCBI Taxonomy" id="35773"/>
    <lineage>
        <taxon>Bacteria</taxon>
        <taxon>Bacillati</taxon>
        <taxon>Mycoplasmatota</taxon>
        <taxon>Mollicutes</taxon>
        <taxon>Acholeplasmatales</taxon>
        <taxon>Acholeplasmataceae</taxon>
        <taxon>Candidatus Phytoplasma</taxon>
        <taxon>16SrVIII (Loofah witches'-broom group)</taxon>
    </lineage>
</organism>
<dbReference type="PANTHER" id="PTHR15892">
    <property type="entry name" value="MITOCHONDRIAL RIBOSOMAL PROTEIN L30"/>
    <property type="match status" value="1"/>
</dbReference>
<dbReference type="Pfam" id="PF00327">
    <property type="entry name" value="Ribosomal_L30"/>
    <property type="match status" value="1"/>
</dbReference>
<dbReference type="InterPro" id="IPR036919">
    <property type="entry name" value="Ribo_uL30_ferredoxin-like_sf"/>
</dbReference>
<evidence type="ECO:0000256" key="5">
    <source>
        <dbReference type="ARBA" id="ARBA00035492"/>
    </source>
</evidence>
<dbReference type="NCBIfam" id="TIGR01308">
    <property type="entry name" value="rpmD_bact"/>
    <property type="match status" value="1"/>
</dbReference>
<dbReference type="GO" id="GO:0003735">
    <property type="term" value="F:structural constituent of ribosome"/>
    <property type="evidence" value="ECO:0007669"/>
    <property type="project" value="InterPro"/>
</dbReference>
<accession>A0A975ILW4</accession>
<evidence type="ECO:0000256" key="3">
    <source>
        <dbReference type="ARBA" id="ARBA00022980"/>
    </source>
</evidence>
<evidence type="ECO:0000313" key="7">
    <source>
        <dbReference type="EMBL" id="QTX02795.1"/>
    </source>
</evidence>
<reference evidence="7" key="1">
    <citation type="submission" date="2020-06" db="EMBL/GenBank/DDBJ databases">
        <title>Complete genome sequence of Candidatus Phytoplasma luffae NCHU2019.</title>
        <authorList>
            <person name="Cho S.-T."/>
            <person name="Tan C.-M."/>
            <person name="Li J.-R."/>
            <person name="Chien Y.-Y."/>
            <person name="Chiu Y.-C."/>
            <person name="Yang J.-Y."/>
            <person name="Kuo C.-H."/>
        </authorList>
    </citation>
    <scope>NUCLEOTIDE SEQUENCE</scope>
    <source>
        <strain evidence="7">NCHU2019</strain>
    </source>
</reference>
<dbReference type="InterPro" id="IPR016082">
    <property type="entry name" value="Ribosomal_uL30_ferredoxin-like"/>
</dbReference>
<comment type="subunit">
    <text evidence="2">Part of the 50S ribosomal subunit.</text>
</comment>
<keyword evidence="8" id="KW-1185">Reference proteome</keyword>
<dbReference type="CDD" id="cd01658">
    <property type="entry name" value="Ribosomal_L30"/>
    <property type="match status" value="1"/>
</dbReference>
<evidence type="ECO:0000259" key="6">
    <source>
        <dbReference type="Pfam" id="PF00327"/>
    </source>
</evidence>
<proteinExistence type="inferred from homology"/>
<evidence type="ECO:0000256" key="1">
    <source>
        <dbReference type="ARBA" id="ARBA00007594"/>
    </source>
</evidence>
<dbReference type="Gene3D" id="3.30.1390.20">
    <property type="entry name" value="Ribosomal protein L30, ferredoxin-like fold domain"/>
    <property type="match status" value="1"/>
</dbReference>
<dbReference type="KEGG" id="pluf:LFWB_2250"/>
<feature type="domain" description="Large ribosomal subunit protein uL30-like ferredoxin-like fold" evidence="6">
    <location>
        <begin position="5"/>
        <end position="54"/>
    </location>
</feature>
<dbReference type="PANTHER" id="PTHR15892:SF2">
    <property type="entry name" value="LARGE RIBOSOMAL SUBUNIT PROTEIN UL30M"/>
    <property type="match status" value="1"/>
</dbReference>
<dbReference type="RefSeq" id="WP_210954843.1">
    <property type="nucleotide sequence ID" value="NZ_CP054393.1"/>
</dbReference>
<evidence type="ECO:0000313" key="8">
    <source>
        <dbReference type="Proteomes" id="UP000672038"/>
    </source>
</evidence>